<reference evidence="1 2" key="1">
    <citation type="submission" date="2024-04" db="EMBL/GenBank/DDBJ databases">
        <authorList>
            <person name="Fracassetti M."/>
        </authorList>
    </citation>
    <scope>NUCLEOTIDE SEQUENCE [LARGE SCALE GENOMIC DNA]</scope>
</reference>
<accession>A0AAV2EVP4</accession>
<sequence>MKDSSLPPIPSAALSRSNFQDEGLVRGFRSGLECRRHRRQELCYAISYFDFGGGSGSGGVFGGRFRRRNWKQRAAEVSVGLGLRGE</sequence>
<evidence type="ECO:0000313" key="1">
    <source>
        <dbReference type="EMBL" id="CAL1389732.1"/>
    </source>
</evidence>
<dbReference type="EMBL" id="OZ034818">
    <property type="protein sequence ID" value="CAL1389732.1"/>
    <property type="molecule type" value="Genomic_DNA"/>
</dbReference>
<organism evidence="1 2">
    <name type="scientific">Linum trigynum</name>
    <dbReference type="NCBI Taxonomy" id="586398"/>
    <lineage>
        <taxon>Eukaryota</taxon>
        <taxon>Viridiplantae</taxon>
        <taxon>Streptophyta</taxon>
        <taxon>Embryophyta</taxon>
        <taxon>Tracheophyta</taxon>
        <taxon>Spermatophyta</taxon>
        <taxon>Magnoliopsida</taxon>
        <taxon>eudicotyledons</taxon>
        <taxon>Gunneridae</taxon>
        <taxon>Pentapetalae</taxon>
        <taxon>rosids</taxon>
        <taxon>fabids</taxon>
        <taxon>Malpighiales</taxon>
        <taxon>Linaceae</taxon>
        <taxon>Linum</taxon>
    </lineage>
</organism>
<name>A0AAV2EVP4_9ROSI</name>
<keyword evidence="2" id="KW-1185">Reference proteome</keyword>
<dbReference type="AlphaFoldDB" id="A0AAV2EVP4"/>
<evidence type="ECO:0000313" key="2">
    <source>
        <dbReference type="Proteomes" id="UP001497516"/>
    </source>
</evidence>
<protein>
    <submittedName>
        <fullName evidence="1">Uncharacterized protein</fullName>
    </submittedName>
</protein>
<proteinExistence type="predicted"/>
<gene>
    <name evidence="1" type="ORF">LTRI10_LOCUS30567</name>
</gene>
<dbReference type="Proteomes" id="UP001497516">
    <property type="component" value="Chromosome 5"/>
</dbReference>